<dbReference type="Proteomes" id="UP000566813">
    <property type="component" value="Unassembled WGS sequence"/>
</dbReference>
<comment type="caution">
    <text evidence="2">The sequence shown here is derived from an EMBL/GenBank/DDBJ whole genome shotgun (WGS) entry which is preliminary data.</text>
</comment>
<evidence type="ECO:0000313" key="2">
    <source>
        <dbReference type="EMBL" id="MBC2667054.1"/>
    </source>
</evidence>
<dbReference type="InterPro" id="IPR007437">
    <property type="entry name" value="DUF486"/>
</dbReference>
<keyword evidence="1" id="KW-0472">Membrane</keyword>
<feature type="transmembrane region" description="Helical" evidence="1">
    <location>
        <begin position="71"/>
        <end position="89"/>
    </location>
</feature>
<evidence type="ECO:0000313" key="3">
    <source>
        <dbReference type="Proteomes" id="UP000566813"/>
    </source>
</evidence>
<protein>
    <submittedName>
        <fullName evidence="2">DMT family protein</fullName>
    </submittedName>
</protein>
<reference evidence="2 3" key="1">
    <citation type="submission" date="2020-08" db="EMBL/GenBank/DDBJ databases">
        <title>The genome sequence of type strain Novosphingobium flavum NBRC 111647.</title>
        <authorList>
            <person name="Liu Y."/>
        </authorList>
    </citation>
    <scope>NUCLEOTIDE SEQUENCE [LARGE SCALE GENOMIC DNA]</scope>
    <source>
        <strain evidence="2 3">NBRC 111647</strain>
    </source>
</reference>
<dbReference type="RefSeq" id="WP_185665352.1">
    <property type="nucleotide sequence ID" value="NZ_JACLAW010000014.1"/>
</dbReference>
<keyword evidence="1" id="KW-0812">Transmembrane</keyword>
<feature type="transmembrane region" description="Helical" evidence="1">
    <location>
        <begin position="95"/>
        <end position="113"/>
    </location>
</feature>
<feature type="transmembrane region" description="Helical" evidence="1">
    <location>
        <begin position="33"/>
        <end position="51"/>
    </location>
</feature>
<dbReference type="EMBL" id="JACLAW010000014">
    <property type="protein sequence ID" value="MBC2667054.1"/>
    <property type="molecule type" value="Genomic_DNA"/>
</dbReference>
<dbReference type="Pfam" id="PF04342">
    <property type="entry name" value="DMT_6"/>
    <property type="match status" value="1"/>
</dbReference>
<organism evidence="2 3">
    <name type="scientific">Novosphingobium flavum</name>
    <dbReference type="NCBI Taxonomy" id="1778672"/>
    <lineage>
        <taxon>Bacteria</taxon>
        <taxon>Pseudomonadati</taxon>
        <taxon>Pseudomonadota</taxon>
        <taxon>Alphaproteobacteria</taxon>
        <taxon>Sphingomonadales</taxon>
        <taxon>Sphingomonadaceae</taxon>
        <taxon>Novosphingobium</taxon>
    </lineage>
</organism>
<dbReference type="PANTHER" id="PTHR38482:SF1">
    <property type="entry name" value="DMT FAMILY PROTEIN"/>
    <property type="match status" value="1"/>
</dbReference>
<accession>A0A7X1FU58</accession>
<keyword evidence="3" id="KW-1185">Reference proteome</keyword>
<evidence type="ECO:0000256" key="1">
    <source>
        <dbReference type="SAM" id="Phobius"/>
    </source>
</evidence>
<sequence length="115" mass="12509">MTTVLLLALSNLFMTTAWYWHLRGGPTVAMTRPIVMVILVSWGIALIEYCLAVPANRIGYASGWSAGQLKIVQEAISLIVFAGFMVAVLGEPLHWRHAAAFLCLMGAVGFLFVGK</sequence>
<proteinExistence type="predicted"/>
<dbReference type="AlphaFoldDB" id="A0A7X1FU58"/>
<gene>
    <name evidence="2" type="ORF">H7F51_16165</name>
</gene>
<keyword evidence="1" id="KW-1133">Transmembrane helix</keyword>
<name>A0A7X1FU58_9SPHN</name>
<dbReference type="PIRSF" id="PIRSF021239">
    <property type="entry name" value="UCP021239"/>
    <property type="match status" value="1"/>
</dbReference>
<dbReference type="PANTHER" id="PTHR38482">
    <property type="entry name" value="DMT FAMILY PROTEIN"/>
    <property type="match status" value="1"/>
</dbReference>